<sequence length="223" mass="25098">MKVVCTGSTFEGQSFTRFLTSNNSTEIDQLFIGGQIKKQNQIVDLPYAPGFIKVHCNNSGLEQFTSCDSNNDIYFDGVKFKQHLYECIASKRQLFNIELDSVSSIETSASVPSTLNFSSTRLKLIFDIFQQNKLNQCSAQPRLRQQCEVYHQLLEKGDDYGQKLYTSALSALSNFLSSSPFGKIFYKQLVPNFDMLPLNKKSGELCCTLMSPAFGIPLSMKNK</sequence>
<accession>A0A8S2F549</accession>
<dbReference type="Proteomes" id="UP000677228">
    <property type="component" value="Unassembled WGS sequence"/>
</dbReference>
<dbReference type="EMBL" id="CAJOBA010046707">
    <property type="protein sequence ID" value="CAF4192641.1"/>
    <property type="molecule type" value="Genomic_DNA"/>
</dbReference>
<organism evidence="1 3">
    <name type="scientific">Didymodactylos carnosus</name>
    <dbReference type="NCBI Taxonomy" id="1234261"/>
    <lineage>
        <taxon>Eukaryota</taxon>
        <taxon>Metazoa</taxon>
        <taxon>Spiralia</taxon>
        <taxon>Gnathifera</taxon>
        <taxon>Rotifera</taxon>
        <taxon>Eurotatoria</taxon>
        <taxon>Bdelloidea</taxon>
        <taxon>Philodinida</taxon>
        <taxon>Philodinidae</taxon>
        <taxon>Didymodactylos</taxon>
    </lineage>
</organism>
<dbReference type="EMBL" id="CAJNOK010025008">
    <property type="protein sequence ID" value="CAF1384426.1"/>
    <property type="molecule type" value="Genomic_DNA"/>
</dbReference>
<gene>
    <name evidence="1" type="ORF">OVA965_LOCUS32265</name>
    <name evidence="2" type="ORF">TMI583_LOCUS33123</name>
</gene>
<reference evidence="1" key="1">
    <citation type="submission" date="2021-02" db="EMBL/GenBank/DDBJ databases">
        <authorList>
            <person name="Nowell W R."/>
        </authorList>
    </citation>
    <scope>NUCLEOTIDE SEQUENCE</scope>
</reference>
<dbReference type="Proteomes" id="UP000682733">
    <property type="component" value="Unassembled WGS sequence"/>
</dbReference>
<evidence type="ECO:0000313" key="3">
    <source>
        <dbReference type="Proteomes" id="UP000677228"/>
    </source>
</evidence>
<name>A0A8S2F549_9BILA</name>
<comment type="caution">
    <text evidence="1">The sequence shown here is derived from an EMBL/GenBank/DDBJ whole genome shotgun (WGS) entry which is preliminary data.</text>
</comment>
<evidence type="ECO:0000313" key="2">
    <source>
        <dbReference type="EMBL" id="CAF4192641.1"/>
    </source>
</evidence>
<protein>
    <submittedName>
        <fullName evidence="1">Uncharacterized protein</fullName>
    </submittedName>
</protein>
<dbReference type="AlphaFoldDB" id="A0A8S2F549"/>
<proteinExistence type="predicted"/>
<evidence type="ECO:0000313" key="1">
    <source>
        <dbReference type="EMBL" id="CAF1384426.1"/>
    </source>
</evidence>